<accession>C2MBS2</accession>
<dbReference type="SUPFAM" id="SSF75420">
    <property type="entry name" value="YhbC-like, N-terminal domain"/>
    <property type="match status" value="1"/>
</dbReference>
<comment type="function">
    <text evidence="3">Required for maturation of 30S ribosomal subunits.</text>
</comment>
<name>C2MBS2_9PORP</name>
<comment type="similarity">
    <text evidence="3">Belongs to the RimP family.</text>
</comment>
<dbReference type="Proteomes" id="UP000003303">
    <property type="component" value="Unassembled WGS sequence"/>
</dbReference>
<evidence type="ECO:0000256" key="3">
    <source>
        <dbReference type="HAMAP-Rule" id="MF_01077"/>
    </source>
</evidence>
<feature type="domain" description="Ribosome maturation factor RimP N-terminal" evidence="4">
    <location>
        <begin position="21"/>
        <end position="73"/>
    </location>
</feature>
<keyword evidence="2 3" id="KW-0690">Ribosome biogenesis</keyword>
<dbReference type="InterPro" id="IPR028989">
    <property type="entry name" value="RimP_N"/>
</dbReference>
<keyword evidence="6" id="KW-1185">Reference proteome</keyword>
<proteinExistence type="inferred from homology"/>
<dbReference type="Pfam" id="PF02576">
    <property type="entry name" value="RimP_N"/>
    <property type="match status" value="1"/>
</dbReference>
<dbReference type="OrthoDB" id="9789702at2"/>
<dbReference type="GO" id="GO:0006412">
    <property type="term" value="P:translation"/>
    <property type="evidence" value="ECO:0007669"/>
    <property type="project" value="TreeGrafter"/>
</dbReference>
<keyword evidence="1 3" id="KW-0963">Cytoplasm</keyword>
<dbReference type="HAMAP" id="MF_01077">
    <property type="entry name" value="RimP"/>
    <property type="match status" value="1"/>
</dbReference>
<evidence type="ECO:0000256" key="2">
    <source>
        <dbReference type="ARBA" id="ARBA00022517"/>
    </source>
</evidence>
<protein>
    <recommendedName>
        <fullName evidence="3">Ribosome maturation factor RimP</fullName>
    </recommendedName>
</protein>
<organism evidence="5 6">
    <name type="scientific">Porphyromonas uenonis 60-3</name>
    <dbReference type="NCBI Taxonomy" id="596327"/>
    <lineage>
        <taxon>Bacteria</taxon>
        <taxon>Pseudomonadati</taxon>
        <taxon>Bacteroidota</taxon>
        <taxon>Bacteroidia</taxon>
        <taxon>Bacteroidales</taxon>
        <taxon>Porphyromonadaceae</taxon>
        <taxon>Porphyromonas</taxon>
    </lineage>
</organism>
<dbReference type="Gene3D" id="3.30.300.70">
    <property type="entry name" value="RimP-like superfamily, N-terminal"/>
    <property type="match status" value="1"/>
</dbReference>
<evidence type="ECO:0000256" key="1">
    <source>
        <dbReference type="ARBA" id="ARBA00022490"/>
    </source>
</evidence>
<dbReference type="PANTHER" id="PTHR33867:SF1">
    <property type="entry name" value="RIBOSOME MATURATION FACTOR RIMP"/>
    <property type="match status" value="1"/>
</dbReference>
<dbReference type="PANTHER" id="PTHR33867">
    <property type="entry name" value="RIBOSOME MATURATION FACTOR RIMP"/>
    <property type="match status" value="1"/>
</dbReference>
<evidence type="ECO:0000313" key="5">
    <source>
        <dbReference type="EMBL" id="EEK16834.1"/>
    </source>
</evidence>
<dbReference type="GO" id="GO:0000028">
    <property type="term" value="P:ribosomal small subunit assembly"/>
    <property type="evidence" value="ECO:0007669"/>
    <property type="project" value="TreeGrafter"/>
</dbReference>
<dbReference type="eggNOG" id="COG0779">
    <property type="taxonomic scope" value="Bacteria"/>
</dbReference>
<comment type="subcellular location">
    <subcellularLocation>
        <location evidence="3">Cytoplasm</location>
    </subcellularLocation>
</comment>
<dbReference type="STRING" id="596327.PORUE0001_0493"/>
<dbReference type="AlphaFoldDB" id="C2MBS2"/>
<dbReference type="InterPro" id="IPR003728">
    <property type="entry name" value="Ribosome_maturation_RimP"/>
</dbReference>
<gene>
    <name evidence="3" type="primary">rimP</name>
    <name evidence="5" type="ORF">PORUE0001_0493</name>
</gene>
<sequence>MIDLAVLRTDIEQMLHEDEFVVEVTSSPGDQIRVVVDAMGGLPISRCVEISRAITQLHDRDEEEDYALEVSSPSLSDPWQVYEQYTRHLEAPVQAVDASGMKWHGKLIEVGARGADQLPEYVVLEVERTEIIQDGKKKKKQQIIEPHRIERDQLKRISYDLDKAL</sequence>
<dbReference type="InterPro" id="IPR035956">
    <property type="entry name" value="RimP_N_sf"/>
</dbReference>
<dbReference type="GO" id="GO:0005829">
    <property type="term" value="C:cytosol"/>
    <property type="evidence" value="ECO:0007669"/>
    <property type="project" value="TreeGrafter"/>
</dbReference>
<dbReference type="RefSeq" id="WP_007365324.1">
    <property type="nucleotide sequence ID" value="NZ_ACLR01000124.1"/>
</dbReference>
<dbReference type="EMBL" id="ACLR01000124">
    <property type="protein sequence ID" value="EEK16834.1"/>
    <property type="molecule type" value="Genomic_DNA"/>
</dbReference>
<evidence type="ECO:0000259" key="4">
    <source>
        <dbReference type="Pfam" id="PF02576"/>
    </source>
</evidence>
<reference evidence="5 6" key="1">
    <citation type="submission" date="2009-04" db="EMBL/GenBank/DDBJ databases">
        <authorList>
            <person name="Sebastian Y."/>
            <person name="Madupu R."/>
            <person name="Durkin A.S."/>
            <person name="Torralba M."/>
            <person name="Methe B."/>
            <person name="Sutton G.G."/>
            <person name="Strausberg R.L."/>
            <person name="Nelson K.E."/>
        </authorList>
    </citation>
    <scope>NUCLEOTIDE SEQUENCE [LARGE SCALE GENOMIC DNA]</scope>
    <source>
        <strain evidence="5 6">60-3</strain>
    </source>
</reference>
<comment type="caution">
    <text evidence="5">The sequence shown here is derived from an EMBL/GenBank/DDBJ whole genome shotgun (WGS) entry which is preliminary data.</text>
</comment>
<evidence type="ECO:0000313" key="6">
    <source>
        <dbReference type="Proteomes" id="UP000003303"/>
    </source>
</evidence>